<evidence type="ECO:0000256" key="4">
    <source>
        <dbReference type="ARBA" id="ARBA00022989"/>
    </source>
</evidence>
<feature type="transmembrane region" description="Helical" evidence="6">
    <location>
        <begin position="112"/>
        <end position="133"/>
    </location>
</feature>
<keyword evidence="5 6" id="KW-0472">Membrane</keyword>
<comment type="subcellular location">
    <subcellularLocation>
        <location evidence="1">Membrane</location>
        <topology evidence="1">Multi-pass membrane protein</topology>
    </subcellularLocation>
</comment>
<protein>
    <submittedName>
        <fullName evidence="7">Lysoplasmalogenase</fullName>
    </submittedName>
</protein>
<feature type="transmembrane region" description="Helical" evidence="6">
    <location>
        <begin position="80"/>
        <end position="100"/>
    </location>
</feature>
<feature type="transmembrane region" description="Helical" evidence="6">
    <location>
        <begin position="170"/>
        <end position="188"/>
    </location>
</feature>
<dbReference type="PANTHER" id="PTHR31885">
    <property type="entry name" value="GH04784P"/>
    <property type="match status" value="1"/>
</dbReference>
<accession>A0ABV5GC11</accession>
<feature type="transmembrane region" description="Helical" evidence="6">
    <location>
        <begin position="139"/>
        <end position="158"/>
    </location>
</feature>
<sequence length="228" mass="26294">MITSQRLLQVFLILGIVYSVLLLTGNDSLTWHLKPFLLPFLFYAVVKSTPFETKRWLLFALLFSWIGDCILMFADKGELYFIFGLIAFLIAHILFIRLFFRQTSENKHAKNPLFWIGFIGIIIYLKSMLSLLFPSLGDLKVPVSFYAMTISIMLVIALKGAFNWETNSKYIILIGAFFFVTSDSILAIDKFHAPIPLATFWIMLTYLIAQFCITYGILKLNQKKQPFD</sequence>
<dbReference type="InterPro" id="IPR012506">
    <property type="entry name" value="TMEM86B-like"/>
</dbReference>
<keyword evidence="4 6" id="KW-1133">Transmembrane helix</keyword>
<evidence type="ECO:0000256" key="1">
    <source>
        <dbReference type="ARBA" id="ARBA00004141"/>
    </source>
</evidence>
<dbReference type="EMBL" id="JBHMFB010000009">
    <property type="protein sequence ID" value="MFB9088658.1"/>
    <property type="molecule type" value="Genomic_DNA"/>
</dbReference>
<evidence type="ECO:0000313" key="7">
    <source>
        <dbReference type="EMBL" id="MFB9088658.1"/>
    </source>
</evidence>
<dbReference type="Proteomes" id="UP001589576">
    <property type="component" value="Unassembled WGS sequence"/>
</dbReference>
<reference evidence="7 8" key="1">
    <citation type="submission" date="2024-09" db="EMBL/GenBank/DDBJ databases">
        <authorList>
            <person name="Sun Q."/>
            <person name="Mori K."/>
        </authorList>
    </citation>
    <scope>NUCLEOTIDE SEQUENCE [LARGE SCALE GENOMIC DNA]</scope>
    <source>
        <strain evidence="7 8">CECT 8460</strain>
    </source>
</reference>
<evidence type="ECO:0000256" key="2">
    <source>
        <dbReference type="ARBA" id="ARBA00007375"/>
    </source>
</evidence>
<feature type="transmembrane region" description="Helical" evidence="6">
    <location>
        <begin position="200"/>
        <end position="218"/>
    </location>
</feature>
<feature type="transmembrane region" description="Helical" evidence="6">
    <location>
        <begin position="56"/>
        <end position="74"/>
    </location>
</feature>
<name>A0ABV5GC11_9FLAO</name>
<keyword evidence="8" id="KW-1185">Reference proteome</keyword>
<feature type="transmembrane region" description="Helical" evidence="6">
    <location>
        <begin position="7"/>
        <end position="25"/>
    </location>
</feature>
<keyword evidence="3 6" id="KW-0812">Transmembrane</keyword>
<comment type="caution">
    <text evidence="7">The sequence shown here is derived from an EMBL/GenBank/DDBJ whole genome shotgun (WGS) entry which is preliminary data.</text>
</comment>
<evidence type="ECO:0000313" key="8">
    <source>
        <dbReference type="Proteomes" id="UP001589576"/>
    </source>
</evidence>
<dbReference type="RefSeq" id="WP_290285843.1">
    <property type="nucleotide sequence ID" value="NZ_JAUFQN010000019.1"/>
</dbReference>
<evidence type="ECO:0000256" key="3">
    <source>
        <dbReference type="ARBA" id="ARBA00022692"/>
    </source>
</evidence>
<organism evidence="7 8">
    <name type="scientific">Flavobacterium paronense</name>
    <dbReference type="NCBI Taxonomy" id="1392775"/>
    <lineage>
        <taxon>Bacteria</taxon>
        <taxon>Pseudomonadati</taxon>
        <taxon>Bacteroidota</taxon>
        <taxon>Flavobacteriia</taxon>
        <taxon>Flavobacteriales</taxon>
        <taxon>Flavobacteriaceae</taxon>
        <taxon>Flavobacterium</taxon>
    </lineage>
</organism>
<dbReference type="Pfam" id="PF07947">
    <property type="entry name" value="YhhN"/>
    <property type="match status" value="1"/>
</dbReference>
<evidence type="ECO:0000256" key="5">
    <source>
        <dbReference type="ARBA" id="ARBA00023136"/>
    </source>
</evidence>
<feature type="transmembrane region" description="Helical" evidence="6">
    <location>
        <begin position="31"/>
        <end position="49"/>
    </location>
</feature>
<dbReference type="PANTHER" id="PTHR31885:SF6">
    <property type="entry name" value="GH04784P"/>
    <property type="match status" value="1"/>
</dbReference>
<evidence type="ECO:0000256" key="6">
    <source>
        <dbReference type="SAM" id="Phobius"/>
    </source>
</evidence>
<proteinExistence type="inferred from homology"/>
<gene>
    <name evidence="7" type="ORF">ACFFUU_03505</name>
</gene>
<comment type="similarity">
    <text evidence="2">Belongs to the TMEM86 family.</text>
</comment>